<dbReference type="AlphaFoldDB" id="A0A759LM29"/>
<reference evidence="4" key="1">
    <citation type="journal article" date="2018" name="Genome Biol.">
        <title>SKESA: strategic k-mer extension for scrupulous assemblies.</title>
        <authorList>
            <person name="Souvorov A."/>
            <person name="Agarwala R."/>
            <person name="Lipman D.J."/>
        </authorList>
    </citation>
    <scope>NUCLEOTIDE SEQUENCE</scope>
    <source>
        <strain evidence="4">MA.CK_00/00009888</strain>
        <strain evidence="2">MA.CK_05/00001338</strain>
        <strain evidence="3">MA.CK_93/00004333</strain>
    </source>
</reference>
<feature type="transmembrane region" description="Helical" evidence="1">
    <location>
        <begin position="21"/>
        <end position="46"/>
    </location>
</feature>
<keyword evidence="1" id="KW-0472">Membrane</keyword>
<organism evidence="4">
    <name type="scientific">Salmonella enterica</name>
    <name type="common">Salmonella choleraesuis</name>
    <dbReference type="NCBI Taxonomy" id="28901"/>
    <lineage>
        <taxon>Bacteria</taxon>
        <taxon>Pseudomonadati</taxon>
        <taxon>Pseudomonadota</taxon>
        <taxon>Gammaproteobacteria</taxon>
        <taxon>Enterobacterales</taxon>
        <taxon>Enterobacteriaceae</taxon>
        <taxon>Salmonella</taxon>
    </lineage>
</organism>
<dbReference type="EMBL" id="DAAVQD010000021">
    <property type="protein sequence ID" value="HAF6120433.1"/>
    <property type="molecule type" value="Genomic_DNA"/>
</dbReference>
<evidence type="ECO:0000313" key="2">
    <source>
        <dbReference type="EMBL" id="HAF1519419.1"/>
    </source>
</evidence>
<comment type="caution">
    <text evidence="4">The sequence shown here is derived from an EMBL/GenBank/DDBJ whole genome shotgun (WGS) entry which is preliminary data.</text>
</comment>
<accession>A0A759LM29</accession>
<keyword evidence="1" id="KW-1133">Transmembrane helix</keyword>
<keyword evidence="1" id="KW-0812">Transmembrane</keyword>
<sequence>MMFSKKRVLRQPHALLSFRGGCCVLMLTFIAGLLVAVGTFLAWYHWIAGGGAMIT</sequence>
<evidence type="ECO:0000313" key="4">
    <source>
        <dbReference type="EMBL" id="HAG1943589.1"/>
    </source>
</evidence>
<gene>
    <name evidence="2" type="ORF">G8L55_004512</name>
    <name evidence="4" type="ORF">G8V98_004544</name>
    <name evidence="3" type="ORF">G9F15_004503</name>
</gene>
<reference evidence="4" key="2">
    <citation type="submission" date="2020-02" db="EMBL/GenBank/DDBJ databases">
        <authorList>
            <consortium name="NCBI Pathogen Detection Project"/>
        </authorList>
    </citation>
    <scope>NUCLEOTIDE SEQUENCE</scope>
    <source>
        <strain evidence="4">MA.CK_00/00009888</strain>
        <strain evidence="2">MA.CK_05/00001338</strain>
        <strain evidence="3">MA.CK_93/00004333</strain>
    </source>
</reference>
<proteinExistence type="predicted"/>
<dbReference type="EMBL" id="DAAUKD010000020">
    <property type="protein sequence ID" value="HAF1519419.1"/>
    <property type="molecule type" value="Genomic_DNA"/>
</dbReference>
<evidence type="ECO:0000313" key="3">
    <source>
        <dbReference type="EMBL" id="HAF6120433.1"/>
    </source>
</evidence>
<name>A0A759LM29_SALER</name>
<evidence type="ECO:0000256" key="1">
    <source>
        <dbReference type="SAM" id="Phobius"/>
    </source>
</evidence>
<protein>
    <submittedName>
        <fullName evidence="4">Uncharacterized protein</fullName>
    </submittedName>
</protein>
<dbReference type="EMBL" id="DAAXOU010000029">
    <property type="protein sequence ID" value="HAG1943589.1"/>
    <property type="molecule type" value="Genomic_DNA"/>
</dbReference>